<dbReference type="InterPro" id="IPR011009">
    <property type="entry name" value="Kinase-like_dom_sf"/>
</dbReference>
<keyword evidence="1" id="KW-0808">Transferase</keyword>
<feature type="domain" description="Protein kinase" evidence="7">
    <location>
        <begin position="216"/>
        <end position="488"/>
    </location>
</feature>
<dbReference type="GO" id="GO:0005524">
    <property type="term" value="F:ATP binding"/>
    <property type="evidence" value="ECO:0007669"/>
    <property type="project" value="UniProtKB-UniRule"/>
</dbReference>
<keyword evidence="6" id="KW-0812">Transmembrane</keyword>
<feature type="binding site" evidence="5">
    <location>
        <position position="245"/>
    </location>
    <ligand>
        <name>ATP</name>
        <dbReference type="ChEBI" id="CHEBI:30616"/>
    </ligand>
</feature>
<organism evidence="8 9">
    <name type="scientific">Stigmatella aurantiaca</name>
    <dbReference type="NCBI Taxonomy" id="41"/>
    <lineage>
        <taxon>Bacteria</taxon>
        <taxon>Pseudomonadati</taxon>
        <taxon>Myxococcota</taxon>
        <taxon>Myxococcia</taxon>
        <taxon>Myxococcales</taxon>
        <taxon>Cystobacterineae</taxon>
        <taxon>Archangiaceae</taxon>
        <taxon>Stigmatella</taxon>
    </lineage>
</organism>
<keyword evidence="8" id="KW-0723">Serine/threonine-protein kinase</keyword>
<protein>
    <submittedName>
        <fullName evidence="8">Serine/threonine protein kinase</fullName>
    </submittedName>
</protein>
<keyword evidence="2 5" id="KW-0547">Nucleotide-binding</keyword>
<dbReference type="PROSITE" id="PS00108">
    <property type="entry name" value="PROTEIN_KINASE_ST"/>
    <property type="match status" value="1"/>
</dbReference>
<accession>A0A1H7X3S1</accession>
<keyword evidence="6" id="KW-1133">Transmembrane helix</keyword>
<evidence type="ECO:0000313" key="8">
    <source>
        <dbReference type="EMBL" id="SEM28532.1"/>
    </source>
</evidence>
<feature type="transmembrane region" description="Helical" evidence="6">
    <location>
        <begin position="148"/>
        <end position="170"/>
    </location>
</feature>
<dbReference type="OrthoDB" id="9801841at2"/>
<dbReference type="CDD" id="cd14014">
    <property type="entry name" value="STKc_PknB_like"/>
    <property type="match status" value="1"/>
</dbReference>
<evidence type="ECO:0000256" key="4">
    <source>
        <dbReference type="ARBA" id="ARBA00022840"/>
    </source>
</evidence>
<feature type="transmembrane region" description="Helical" evidence="6">
    <location>
        <begin position="64"/>
        <end position="88"/>
    </location>
</feature>
<reference evidence="9" key="1">
    <citation type="submission" date="2016-10" db="EMBL/GenBank/DDBJ databases">
        <authorList>
            <person name="Varghese N."/>
            <person name="Submissions S."/>
        </authorList>
    </citation>
    <scope>NUCLEOTIDE SEQUENCE [LARGE SCALE GENOMIC DNA]</scope>
    <source>
        <strain evidence="9">DSM 17044</strain>
    </source>
</reference>
<keyword evidence="4 5" id="KW-0067">ATP-binding</keyword>
<dbReference type="PANTHER" id="PTHR43289:SF6">
    <property type="entry name" value="SERINE_THREONINE-PROTEIN KINASE NEKL-3"/>
    <property type="match status" value="1"/>
</dbReference>
<dbReference type="InterPro" id="IPR017441">
    <property type="entry name" value="Protein_kinase_ATP_BS"/>
</dbReference>
<gene>
    <name evidence="8" type="ORF">SAMN05444354_11491</name>
</gene>
<evidence type="ECO:0000313" key="9">
    <source>
        <dbReference type="Proteomes" id="UP000182719"/>
    </source>
</evidence>
<dbReference type="Proteomes" id="UP000182719">
    <property type="component" value="Unassembled WGS sequence"/>
</dbReference>
<dbReference type="InterPro" id="IPR008271">
    <property type="entry name" value="Ser/Thr_kinase_AS"/>
</dbReference>
<dbReference type="RefSeq" id="WP_075008946.1">
    <property type="nucleotide sequence ID" value="NZ_FOAP01000014.1"/>
</dbReference>
<dbReference type="PROSITE" id="PS50011">
    <property type="entry name" value="PROTEIN_KINASE_DOM"/>
    <property type="match status" value="1"/>
</dbReference>
<evidence type="ECO:0000256" key="1">
    <source>
        <dbReference type="ARBA" id="ARBA00022679"/>
    </source>
</evidence>
<evidence type="ECO:0000256" key="3">
    <source>
        <dbReference type="ARBA" id="ARBA00022777"/>
    </source>
</evidence>
<dbReference type="EMBL" id="FOAP01000014">
    <property type="protein sequence ID" value="SEM28532.1"/>
    <property type="molecule type" value="Genomic_DNA"/>
</dbReference>
<evidence type="ECO:0000256" key="6">
    <source>
        <dbReference type="SAM" id="Phobius"/>
    </source>
</evidence>
<dbReference type="PANTHER" id="PTHR43289">
    <property type="entry name" value="MITOGEN-ACTIVATED PROTEIN KINASE KINASE KINASE 20-RELATED"/>
    <property type="match status" value="1"/>
</dbReference>
<evidence type="ECO:0000256" key="5">
    <source>
        <dbReference type="PROSITE-ProRule" id="PRU10141"/>
    </source>
</evidence>
<dbReference type="Pfam" id="PF00069">
    <property type="entry name" value="Pkinase"/>
    <property type="match status" value="1"/>
</dbReference>
<evidence type="ECO:0000256" key="2">
    <source>
        <dbReference type="ARBA" id="ARBA00022741"/>
    </source>
</evidence>
<feature type="transmembrane region" description="Helical" evidence="6">
    <location>
        <begin position="182"/>
        <end position="203"/>
    </location>
</feature>
<sequence length="534" mass="58077">MVPIRAGHFLPSVQGADSRSFQEERAFLRQRLVFLYKTLFALSASFFVATAGGSIVLNHRPWEAVLLSTGAVAHVLNILGAAACWVTCRNASLSIRALKWLEGLALVGLLYLLKVSSYAGGDTYGLLLSTTCAIISRSVFIPTSVRRAFWLSLACALPDAPLMALSLSARGSPQVVQATLDAVLWSAITVTLATLICKTIYGLRQEVRDARRLGQYTLLERLGAGSMGEVFLASHALLRRHTAIKLLRADAGGQELERFEREVQLTSQLTHPNTIAIYDYGRTSDGLFYYAMEYLEGMDLAELLAVSGPQPPERVIHILSQVCGALEEAHGQGMLHRDIKPANLFLCRRRGIPDLVKVLDFGLVKQVGSPEDSGASEGAVVAGTPLYLSPETLAMPGQVDARSDLYSLGAVGYALLTGHHVFEGQSASEICAHHVNTPPVHPEARLGYALPADLCDIVLRCLEKQPEARFNSARELRAALEECVHARAWTELEAEQWWAAQKDADLETTLVRNNPLELSGTQTLITADLGDRAA</sequence>
<dbReference type="Gene3D" id="3.30.200.20">
    <property type="entry name" value="Phosphorylase Kinase, domain 1"/>
    <property type="match status" value="1"/>
</dbReference>
<proteinExistence type="predicted"/>
<dbReference type="GO" id="GO:0004674">
    <property type="term" value="F:protein serine/threonine kinase activity"/>
    <property type="evidence" value="ECO:0007669"/>
    <property type="project" value="UniProtKB-KW"/>
</dbReference>
<dbReference type="Gene3D" id="1.10.510.10">
    <property type="entry name" value="Transferase(Phosphotransferase) domain 1"/>
    <property type="match status" value="1"/>
</dbReference>
<dbReference type="PROSITE" id="PS00107">
    <property type="entry name" value="PROTEIN_KINASE_ATP"/>
    <property type="match status" value="1"/>
</dbReference>
<keyword evidence="3 8" id="KW-0418">Kinase</keyword>
<keyword evidence="9" id="KW-1185">Reference proteome</keyword>
<feature type="transmembrane region" description="Helical" evidence="6">
    <location>
        <begin position="100"/>
        <end position="118"/>
    </location>
</feature>
<feature type="transmembrane region" description="Helical" evidence="6">
    <location>
        <begin position="124"/>
        <end position="141"/>
    </location>
</feature>
<feature type="transmembrane region" description="Helical" evidence="6">
    <location>
        <begin position="34"/>
        <end position="58"/>
    </location>
</feature>
<dbReference type="InterPro" id="IPR000719">
    <property type="entry name" value="Prot_kinase_dom"/>
</dbReference>
<dbReference type="SUPFAM" id="SSF56112">
    <property type="entry name" value="Protein kinase-like (PK-like)"/>
    <property type="match status" value="1"/>
</dbReference>
<evidence type="ECO:0000259" key="7">
    <source>
        <dbReference type="PROSITE" id="PS50011"/>
    </source>
</evidence>
<dbReference type="AlphaFoldDB" id="A0A1H7X3S1"/>
<keyword evidence="6" id="KW-0472">Membrane</keyword>
<dbReference type="SMART" id="SM00220">
    <property type="entry name" value="S_TKc"/>
    <property type="match status" value="1"/>
</dbReference>
<name>A0A1H7X3S1_STIAU</name>